<name>A0A1F6ATX5_9BACT</name>
<gene>
    <name evidence="3" type="ORF">A3A64_03260</name>
</gene>
<dbReference type="InterPro" id="IPR014044">
    <property type="entry name" value="CAP_dom"/>
</dbReference>
<organism evidence="3 4">
    <name type="scientific">Candidatus Gottesmanbacteria bacterium RIFCSPLOWO2_01_FULL_48_11</name>
    <dbReference type="NCBI Taxonomy" id="1798395"/>
    <lineage>
        <taxon>Bacteria</taxon>
        <taxon>Candidatus Gottesmaniibacteriota</taxon>
    </lineage>
</organism>
<feature type="transmembrane region" description="Helical" evidence="1">
    <location>
        <begin position="270"/>
        <end position="287"/>
    </location>
</feature>
<feature type="domain" description="SCP" evidence="2">
    <location>
        <begin position="66"/>
        <end position="171"/>
    </location>
</feature>
<accession>A0A1F6ATX5</accession>
<reference evidence="3 4" key="1">
    <citation type="journal article" date="2016" name="Nat. Commun.">
        <title>Thousands of microbial genomes shed light on interconnected biogeochemical processes in an aquifer system.</title>
        <authorList>
            <person name="Anantharaman K."/>
            <person name="Brown C.T."/>
            <person name="Hug L.A."/>
            <person name="Sharon I."/>
            <person name="Castelle C.J."/>
            <person name="Probst A.J."/>
            <person name="Thomas B.C."/>
            <person name="Singh A."/>
            <person name="Wilkins M.J."/>
            <person name="Karaoz U."/>
            <person name="Brodie E.L."/>
            <person name="Williams K.H."/>
            <person name="Hubbard S.S."/>
            <person name="Banfield J.F."/>
        </authorList>
    </citation>
    <scope>NUCLEOTIDE SEQUENCE [LARGE SCALE GENOMIC DNA]</scope>
</reference>
<dbReference type="Proteomes" id="UP000178305">
    <property type="component" value="Unassembled WGS sequence"/>
</dbReference>
<evidence type="ECO:0000313" key="4">
    <source>
        <dbReference type="Proteomes" id="UP000178305"/>
    </source>
</evidence>
<dbReference type="SUPFAM" id="SSF55797">
    <property type="entry name" value="PR-1-like"/>
    <property type="match status" value="1"/>
</dbReference>
<evidence type="ECO:0000256" key="1">
    <source>
        <dbReference type="SAM" id="Phobius"/>
    </source>
</evidence>
<dbReference type="AlphaFoldDB" id="A0A1F6ATX5"/>
<evidence type="ECO:0000259" key="2">
    <source>
        <dbReference type="Pfam" id="PF00188"/>
    </source>
</evidence>
<dbReference type="CDD" id="cd05379">
    <property type="entry name" value="CAP_bacterial"/>
    <property type="match status" value="1"/>
</dbReference>
<keyword evidence="1" id="KW-1133">Transmembrane helix</keyword>
<dbReference type="PANTHER" id="PTHR31157:SF1">
    <property type="entry name" value="SCP DOMAIN-CONTAINING PROTEIN"/>
    <property type="match status" value="1"/>
</dbReference>
<feature type="transmembrane region" description="Helical" evidence="1">
    <location>
        <begin position="238"/>
        <end position="258"/>
    </location>
</feature>
<dbReference type="Gene3D" id="3.40.33.10">
    <property type="entry name" value="CAP"/>
    <property type="match status" value="1"/>
</dbReference>
<keyword evidence="1" id="KW-0812">Transmembrane</keyword>
<keyword evidence="1" id="KW-0472">Membrane</keyword>
<proteinExistence type="predicted"/>
<dbReference type="PANTHER" id="PTHR31157">
    <property type="entry name" value="SCP DOMAIN-CONTAINING PROTEIN"/>
    <property type="match status" value="1"/>
</dbReference>
<evidence type="ECO:0000313" key="3">
    <source>
        <dbReference type="EMBL" id="OGG27747.1"/>
    </source>
</evidence>
<protein>
    <recommendedName>
        <fullName evidence="2">SCP domain-containing protein</fullName>
    </recommendedName>
</protein>
<dbReference type="EMBL" id="MFJY01000037">
    <property type="protein sequence ID" value="OGG27747.1"/>
    <property type="molecule type" value="Genomic_DNA"/>
</dbReference>
<dbReference type="InterPro" id="IPR035940">
    <property type="entry name" value="CAP_sf"/>
</dbReference>
<sequence length="292" mass="31527">MSALTLVLHLFVPHHTNNHRPKVLHIDALIVYVLLFGLLRIGTGALHARMPDILGYATDIYVDKLLAATNAKRQASGLAPLALDGQLSAAAVRKAADMLGNNYWSHTSPKGATPWQFITESGYTYTVAGENLAKNFSDSQGVVEAWMASATHRENILKSSYRDVGFAVVNGILNGEETTLVVQMFGSRTKPVSLAPQLPPVVTQVSAQTEARPAAVASAYSGVTIRPKVDITKLNHTVVTTFIGFLLVVLALDAWLVARRRIMRSSGHNIAHIAFFIAVLVIIGTVQRGSLL</sequence>
<comment type="caution">
    <text evidence="3">The sequence shown here is derived from an EMBL/GenBank/DDBJ whole genome shotgun (WGS) entry which is preliminary data.</text>
</comment>
<dbReference type="Pfam" id="PF00188">
    <property type="entry name" value="CAP"/>
    <property type="match status" value="1"/>
</dbReference>